<dbReference type="InterPro" id="IPR024930">
    <property type="entry name" value="Skp_dom_sf"/>
</dbReference>
<dbReference type="SUPFAM" id="SSF111384">
    <property type="entry name" value="OmpH-like"/>
    <property type="match status" value="1"/>
</dbReference>
<dbReference type="RefSeq" id="WP_322776916.1">
    <property type="nucleotide sequence ID" value="NZ_JARJFB010000070.1"/>
</dbReference>
<proteinExistence type="inferred from homology"/>
<evidence type="ECO:0000313" key="5">
    <source>
        <dbReference type="EMBL" id="MEA0971017.1"/>
    </source>
</evidence>
<dbReference type="Pfam" id="PF03938">
    <property type="entry name" value="OmpH"/>
    <property type="match status" value="1"/>
</dbReference>
<dbReference type="PANTHER" id="PTHR35089:SF1">
    <property type="entry name" value="CHAPERONE PROTEIN SKP"/>
    <property type="match status" value="1"/>
</dbReference>
<evidence type="ECO:0000256" key="3">
    <source>
        <dbReference type="SAM" id="Coils"/>
    </source>
</evidence>
<dbReference type="Gene3D" id="3.30.910.20">
    <property type="entry name" value="Skp domain"/>
    <property type="match status" value="1"/>
</dbReference>
<organism evidence="5 6">
    <name type="scientific">Candidatus Megaera venefica</name>
    <dbReference type="NCBI Taxonomy" id="2055910"/>
    <lineage>
        <taxon>Bacteria</taxon>
        <taxon>Pseudomonadati</taxon>
        <taxon>Pseudomonadota</taxon>
        <taxon>Alphaproteobacteria</taxon>
        <taxon>Rickettsiales</taxon>
        <taxon>Rickettsiaceae</taxon>
        <taxon>Candidatus Megaera</taxon>
    </lineage>
</organism>
<feature type="chain" id="PRO_5046001199" evidence="4">
    <location>
        <begin position="21"/>
        <end position="184"/>
    </location>
</feature>
<reference evidence="5 6" key="1">
    <citation type="submission" date="2023-03" db="EMBL/GenBank/DDBJ databases">
        <title>Host association and intracellularity evolved multiple times independently in the Rickettsiales.</title>
        <authorList>
            <person name="Castelli M."/>
            <person name="Nardi T."/>
            <person name="Gammuto L."/>
            <person name="Bellinzona G."/>
            <person name="Sabaneyeva E."/>
            <person name="Potekhin A."/>
            <person name="Serra V."/>
            <person name="Petroni G."/>
            <person name="Sassera D."/>
        </authorList>
    </citation>
    <scope>NUCLEOTIDE SEQUENCE [LARGE SCALE GENOMIC DNA]</scope>
    <source>
        <strain evidence="5 6">Sr 2-6</strain>
    </source>
</reference>
<keyword evidence="3" id="KW-0175">Coiled coil</keyword>
<comment type="caution">
    <text evidence="5">The sequence shown here is derived from an EMBL/GenBank/DDBJ whole genome shotgun (WGS) entry which is preliminary data.</text>
</comment>
<protein>
    <submittedName>
        <fullName evidence="5">OmpH family outer membrane protein</fullName>
    </submittedName>
</protein>
<keyword evidence="2 4" id="KW-0732">Signal</keyword>
<accession>A0ABU5NCZ1</accession>
<dbReference type="Proteomes" id="UP001291687">
    <property type="component" value="Unassembled WGS sequence"/>
</dbReference>
<name>A0ABU5NCZ1_9RICK</name>
<evidence type="ECO:0000256" key="4">
    <source>
        <dbReference type="SAM" id="SignalP"/>
    </source>
</evidence>
<evidence type="ECO:0000256" key="2">
    <source>
        <dbReference type="ARBA" id="ARBA00022729"/>
    </source>
</evidence>
<dbReference type="PANTHER" id="PTHR35089">
    <property type="entry name" value="CHAPERONE PROTEIN SKP"/>
    <property type="match status" value="1"/>
</dbReference>
<feature type="coiled-coil region" evidence="3">
    <location>
        <begin position="97"/>
        <end position="124"/>
    </location>
</feature>
<feature type="signal peptide" evidence="4">
    <location>
        <begin position="1"/>
        <end position="20"/>
    </location>
</feature>
<dbReference type="SMART" id="SM00935">
    <property type="entry name" value="OmpH"/>
    <property type="match status" value="1"/>
</dbReference>
<gene>
    <name evidence="5" type="ORF">Megvenef_00988</name>
</gene>
<evidence type="ECO:0000313" key="6">
    <source>
        <dbReference type="Proteomes" id="UP001291687"/>
    </source>
</evidence>
<sequence length="184" mass="20885">MKFLRCIVLLLVTIPIFALAEAEDKFLAKIAVVDVESILEHSLAIKHVKKSINEISDNIEREVTEKAMNLKSIEDALIKERVALGEEKFNKKVLEFNKKVSKTQKEMQNKKSALEEAHSKAIAQVHKSTIDVITELSKQYGFNIVFPSSQVLFVESNMNITLEVITKLNERLSIVDIKYSPSKE</sequence>
<dbReference type="EMBL" id="JARJFB010000070">
    <property type="protein sequence ID" value="MEA0971017.1"/>
    <property type="molecule type" value="Genomic_DNA"/>
</dbReference>
<dbReference type="InterPro" id="IPR005632">
    <property type="entry name" value="Chaperone_Skp"/>
</dbReference>
<keyword evidence="6" id="KW-1185">Reference proteome</keyword>
<evidence type="ECO:0000256" key="1">
    <source>
        <dbReference type="ARBA" id="ARBA00009091"/>
    </source>
</evidence>
<comment type="similarity">
    <text evidence="1">Belongs to the Skp family.</text>
</comment>